<proteinExistence type="predicted"/>
<keyword evidence="3" id="KW-1185">Reference proteome</keyword>
<feature type="compositionally biased region" description="Low complexity" evidence="1">
    <location>
        <begin position="168"/>
        <end position="180"/>
    </location>
</feature>
<dbReference type="Proteomes" id="UP000236333">
    <property type="component" value="Unassembled WGS sequence"/>
</dbReference>
<evidence type="ECO:0000256" key="1">
    <source>
        <dbReference type="SAM" id="MobiDB-lite"/>
    </source>
</evidence>
<dbReference type="SUPFAM" id="SSF57938">
    <property type="entry name" value="DnaJ/Hsp40 cysteine-rich domain"/>
    <property type="match status" value="1"/>
</dbReference>
<feature type="region of interest" description="Disordered" evidence="1">
    <location>
        <begin position="125"/>
        <end position="180"/>
    </location>
</feature>
<gene>
    <name evidence="2" type="ORF">TSOC_010506</name>
</gene>
<accession>A0A2J7ZT33</accession>
<sequence>MQETMGWRHFRVIQCRKGVSGVAFVQMQASCEPATQLWLNSSNLKDRDLWAAGWLQKSQMEDPQGGQTAGVSCRACSGSGTTPCPLCDGTGAVLMAPSALGSAHAAVRGGVGPAASQAAAAAAAAGARGGGGGGGGRSISPLTNILGGSRIGGGGGGGGGSGSGSGSGSASMLSGLDPAR</sequence>
<organism evidence="2 3">
    <name type="scientific">Tetrabaena socialis</name>
    <dbReference type="NCBI Taxonomy" id="47790"/>
    <lineage>
        <taxon>Eukaryota</taxon>
        <taxon>Viridiplantae</taxon>
        <taxon>Chlorophyta</taxon>
        <taxon>core chlorophytes</taxon>
        <taxon>Chlorophyceae</taxon>
        <taxon>CS clade</taxon>
        <taxon>Chlamydomonadales</taxon>
        <taxon>Tetrabaenaceae</taxon>
        <taxon>Tetrabaena</taxon>
    </lineage>
</organism>
<name>A0A2J7ZT33_9CHLO</name>
<dbReference type="InterPro" id="IPR012663">
    <property type="entry name" value="CHP02450_Tryp"/>
</dbReference>
<protein>
    <submittedName>
        <fullName evidence="2">Uncharacterized protein</fullName>
    </submittedName>
</protein>
<dbReference type="EMBL" id="PGGS01000504">
    <property type="protein sequence ID" value="PNH03429.1"/>
    <property type="molecule type" value="Genomic_DNA"/>
</dbReference>
<feature type="compositionally biased region" description="Gly residues" evidence="1">
    <location>
        <begin position="127"/>
        <end position="137"/>
    </location>
</feature>
<feature type="compositionally biased region" description="Gly residues" evidence="1">
    <location>
        <begin position="149"/>
        <end position="167"/>
    </location>
</feature>
<evidence type="ECO:0000313" key="2">
    <source>
        <dbReference type="EMBL" id="PNH03429.1"/>
    </source>
</evidence>
<dbReference type="OrthoDB" id="2946at2759"/>
<dbReference type="InterPro" id="IPR036410">
    <property type="entry name" value="HSP_DnaJ_Cys-rich_dom_sf"/>
</dbReference>
<reference evidence="2 3" key="1">
    <citation type="journal article" date="2017" name="Mol. Biol. Evol.">
        <title>The 4-celled Tetrabaena socialis nuclear genome reveals the essential components for genetic control of cell number at the origin of multicellularity in the volvocine lineage.</title>
        <authorList>
            <person name="Featherston J."/>
            <person name="Arakaki Y."/>
            <person name="Hanschen E.R."/>
            <person name="Ferris P.J."/>
            <person name="Michod R.E."/>
            <person name="Olson B.J.S.C."/>
            <person name="Nozaki H."/>
            <person name="Durand P.M."/>
        </authorList>
    </citation>
    <scope>NUCLEOTIDE SEQUENCE [LARGE SCALE GENOMIC DNA]</scope>
    <source>
        <strain evidence="2 3">NIES-571</strain>
    </source>
</reference>
<dbReference type="AlphaFoldDB" id="A0A2J7ZT33"/>
<dbReference type="NCBIfam" id="TIGR02450">
    <property type="entry name" value="TIGR02450 family Trp-rich protein"/>
    <property type="match status" value="1"/>
</dbReference>
<comment type="caution">
    <text evidence="2">The sequence shown here is derived from an EMBL/GenBank/DDBJ whole genome shotgun (WGS) entry which is preliminary data.</text>
</comment>
<dbReference type="Pfam" id="PF09493">
    <property type="entry name" value="DUF2389"/>
    <property type="match status" value="1"/>
</dbReference>
<evidence type="ECO:0000313" key="3">
    <source>
        <dbReference type="Proteomes" id="UP000236333"/>
    </source>
</evidence>